<keyword evidence="1" id="KW-0472">Membrane</keyword>
<accession>A0A9P7EBK4</accession>
<dbReference type="Proteomes" id="UP000807769">
    <property type="component" value="Unassembled WGS sequence"/>
</dbReference>
<dbReference type="AlphaFoldDB" id="A0A9P7EBK4"/>
<proteinExistence type="predicted"/>
<organism evidence="2 3">
    <name type="scientific">Suillus subaureus</name>
    <dbReference type="NCBI Taxonomy" id="48587"/>
    <lineage>
        <taxon>Eukaryota</taxon>
        <taxon>Fungi</taxon>
        <taxon>Dikarya</taxon>
        <taxon>Basidiomycota</taxon>
        <taxon>Agaricomycotina</taxon>
        <taxon>Agaricomycetes</taxon>
        <taxon>Agaricomycetidae</taxon>
        <taxon>Boletales</taxon>
        <taxon>Suillineae</taxon>
        <taxon>Suillaceae</taxon>
        <taxon>Suillus</taxon>
    </lineage>
</organism>
<keyword evidence="1" id="KW-1133">Transmembrane helix</keyword>
<evidence type="ECO:0000313" key="3">
    <source>
        <dbReference type="Proteomes" id="UP000807769"/>
    </source>
</evidence>
<comment type="caution">
    <text evidence="2">The sequence shown here is derived from an EMBL/GenBank/DDBJ whole genome shotgun (WGS) entry which is preliminary data.</text>
</comment>
<name>A0A9P7EBK4_9AGAM</name>
<dbReference type="RefSeq" id="XP_041193425.1">
    <property type="nucleotide sequence ID" value="XM_041342572.1"/>
</dbReference>
<keyword evidence="1" id="KW-0812">Transmembrane</keyword>
<protein>
    <submittedName>
        <fullName evidence="2">Uncharacterized protein</fullName>
    </submittedName>
</protein>
<gene>
    <name evidence="2" type="ORF">BJ212DRAFT_179637</name>
</gene>
<feature type="transmembrane region" description="Helical" evidence="1">
    <location>
        <begin position="78"/>
        <end position="100"/>
    </location>
</feature>
<reference evidence="2" key="1">
    <citation type="journal article" date="2020" name="New Phytol.">
        <title>Comparative genomics reveals dynamic genome evolution in host specialist ectomycorrhizal fungi.</title>
        <authorList>
            <person name="Lofgren L.A."/>
            <person name="Nguyen N.H."/>
            <person name="Vilgalys R."/>
            <person name="Ruytinx J."/>
            <person name="Liao H.L."/>
            <person name="Branco S."/>
            <person name="Kuo A."/>
            <person name="LaButti K."/>
            <person name="Lipzen A."/>
            <person name="Andreopoulos W."/>
            <person name="Pangilinan J."/>
            <person name="Riley R."/>
            <person name="Hundley H."/>
            <person name="Na H."/>
            <person name="Barry K."/>
            <person name="Grigoriev I.V."/>
            <person name="Stajich J.E."/>
            <person name="Kennedy P.G."/>
        </authorList>
    </citation>
    <scope>NUCLEOTIDE SEQUENCE</scope>
    <source>
        <strain evidence="2">MN1</strain>
    </source>
</reference>
<dbReference type="GeneID" id="64636588"/>
<dbReference type="EMBL" id="JABBWG010000015">
    <property type="protein sequence ID" value="KAG1816865.1"/>
    <property type="molecule type" value="Genomic_DNA"/>
</dbReference>
<evidence type="ECO:0000256" key="1">
    <source>
        <dbReference type="SAM" id="Phobius"/>
    </source>
</evidence>
<keyword evidence="3" id="KW-1185">Reference proteome</keyword>
<evidence type="ECO:0000313" key="2">
    <source>
        <dbReference type="EMBL" id="KAG1816865.1"/>
    </source>
</evidence>
<sequence length="180" mass="20206">MRQFDGPLIILNWTSILNTQSMPGPDAQNACANRSFGYVHFYFTVLSIKSEHGHIQIIIHLFPFLSPDSPKFNFLPTLLIPLIQLLPCLLLCLSSFLMWCTEVILKVGYRAHAAYQERVAMLVPLITPEALLSRRGRQGTIEALVGTGSSSEGEGTQDVLIRWTGRIFLYSSSNFETEQC</sequence>